<gene>
    <name evidence="2" type="ORF">OHB35_15610</name>
</gene>
<protein>
    <submittedName>
        <fullName evidence="2">Uncharacterized protein</fullName>
    </submittedName>
</protein>
<keyword evidence="3" id="KW-1185">Reference proteome</keyword>
<dbReference type="Proteomes" id="UP001340816">
    <property type="component" value="Chromosome"/>
</dbReference>
<name>A0ABZ1H7M3_STRPH</name>
<keyword evidence="1" id="KW-0472">Membrane</keyword>
<reference evidence="2 3" key="1">
    <citation type="submission" date="2022-10" db="EMBL/GenBank/DDBJ databases">
        <title>The complete genomes of actinobacterial strains from the NBC collection.</title>
        <authorList>
            <person name="Joergensen T.S."/>
            <person name="Alvarez Arevalo M."/>
            <person name="Sterndorff E.B."/>
            <person name="Faurdal D."/>
            <person name="Vuksanovic O."/>
            <person name="Mourched A.-S."/>
            <person name="Charusanti P."/>
            <person name="Shaw S."/>
            <person name="Blin K."/>
            <person name="Weber T."/>
        </authorList>
    </citation>
    <scope>NUCLEOTIDE SEQUENCE [LARGE SCALE GENOMIC DNA]</scope>
    <source>
        <strain evidence="2 3">NBC 01752</strain>
    </source>
</reference>
<evidence type="ECO:0000313" key="3">
    <source>
        <dbReference type="Proteomes" id="UP001340816"/>
    </source>
</evidence>
<evidence type="ECO:0000313" key="2">
    <source>
        <dbReference type="EMBL" id="WSD14557.1"/>
    </source>
</evidence>
<keyword evidence="1" id="KW-0812">Transmembrane</keyword>
<sequence length="64" mass="6457">MHGDFHTRALLVVVAVLLSLIAALSAALLAYATGGSGLQAVGWGAGTFLGSMTLILSMLTILLS</sequence>
<dbReference type="EMBL" id="CP109135">
    <property type="protein sequence ID" value="WSD14557.1"/>
    <property type="molecule type" value="Genomic_DNA"/>
</dbReference>
<proteinExistence type="predicted"/>
<organism evidence="2 3">
    <name type="scientific">Streptomyces phaeochromogenes</name>
    <dbReference type="NCBI Taxonomy" id="1923"/>
    <lineage>
        <taxon>Bacteria</taxon>
        <taxon>Bacillati</taxon>
        <taxon>Actinomycetota</taxon>
        <taxon>Actinomycetes</taxon>
        <taxon>Kitasatosporales</taxon>
        <taxon>Streptomycetaceae</taxon>
        <taxon>Streptomyces</taxon>
        <taxon>Streptomyces phaeochromogenes group</taxon>
    </lineage>
</organism>
<feature type="transmembrane region" description="Helical" evidence="1">
    <location>
        <begin position="42"/>
        <end position="63"/>
    </location>
</feature>
<keyword evidence="1" id="KW-1133">Transmembrane helix</keyword>
<dbReference type="RefSeq" id="WP_326759199.1">
    <property type="nucleotide sequence ID" value="NZ_CP109135.1"/>
</dbReference>
<accession>A0ABZ1H7M3</accession>
<evidence type="ECO:0000256" key="1">
    <source>
        <dbReference type="SAM" id="Phobius"/>
    </source>
</evidence>